<dbReference type="PANTHER" id="PTHR11584:SF369">
    <property type="entry name" value="MITOGEN-ACTIVATED PROTEIN KINASE KINASE KINASE 19-RELATED"/>
    <property type="match status" value="1"/>
</dbReference>
<dbReference type="PROSITE" id="PS50011">
    <property type="entry name" value="PROTEIN_KINASE_DOM"/>
    <property type="match status" value="1"/>
</dbReference>
<proteinExistence type="predicted"/>
<dbReference type="PROSITE" id="PS50017">
    <property type="entry name" value="DEATH_DOMAIN"/>
    <property type="match status" value="1"/>
</dbReference>
<keyword evidence="1" id="KW-0723">Serine/threonine-protein kinase</keyword>
<evidence type="ECO:0000313" key="9">
    <source>
        <dbReference type="Proteomes" id="UP001652625"/>
    </source>
</evidence>
<dbReference type="InterPro" id="IPR000488">
    <property type="entry name" value="Death_dom"/>
</dbReference>
<evidence type="ECO:0000259" key="8">
    <source>
        <dbReference type="PROSITE" id="PS50017"/>
    </source>
</evidence>
<keyword evidence="5" id="KW-0067">ATP-binding</keyword>
<dbReference type="InterPro" id="IPR001245">
    <property type="entry name" value="Ser-Thr/Tyr_kinase_cat_dom"/>
</dbReference>
<evidence type="ECO:0000256" key="3">
    <source>
        <dbReference type="ARBA" id="ARBA00022741"/>
    </source>
</evidence>
<gene>
    <name evidence="10" type="primary">LOC136076662</name>
</gene>
<evidence type="ECO:0000256" key="6">
    <source>
        <dbReference type="SAM" id="MobiDB-lite"/>
    </source>
</evidence>
<keyword evidence="4" id="KW-0418">Kinase</keyword>
<organism evidence="9 10">
    <name type="scientific">Hydra vulgaris</name>
    <name type="common">Hydra</name>
    <name type="synonym">Hydra attenuata</name>
    <dbReference type="NCBI Taxonomy" id="6087"/>
    <lineage>
        <taxon>Eukaryota</taxon>
        <taxon>Metazoa</taxon>
        <taxon>Cnidaria</taxon>
        <taxon>Hydrozoa</taxon>
        <taxon>Hydroidolina</taxon>
        <taxon>Anthoathecata</taxon>
        <taxon>Aplanulata</taxon>
        <taxon>Hydridae</taxon>
        <taxon>Hydra</taxon>
    </lineage>
</organism>
<protein>
    <submittedName>
        <fullName evidence="10">Mitogen-activated protein kinase kinase kinase 2-like isoform X2</fullName>
    </submittedName>
</protein>
<evidence type="ECO:0000256" key="1">
    <source>
        <dbReference type="ARBA" id="ARBA00022527"/>
    </source>
</evidence>
<dbReference type="PRINTS" id="PR00109">
    <property type="entry name" value="TYRKINASE"/>
</dbReference>
<evidence type="ECO:0000256" key="4">
    <source>
        <dbReference type="ARBA" id="ARBA00022777"/>
    </source>
</evidence>
<dbReference type="SUPFAM" id="SSF47986">
    <property type="entry name" value="DEATH domain"/>
    <property type="match status" value="1"/>
</dbReference>
<dbReference type="CDD" id="cd01670">
    <property type="entry name" value="Death"/>
    <property type="match status" value="1"/>
</dbReference>
<feature type="region of interest" description="Disordered" evidence="6">
    <location>
        <begin position="102"/>
        <end position="126"/>
    </location>
</feature>
<dbReference type="PROSITE" id="PS00108">
    <property type="entry name" value="PROTEIN_KINASE_ST"/>
    <property type="match status" value="1"/>
</dbReference>
<keyword evidence="9" id="KW-1185">Reference proteome</keyword>
<reference evidence="10" key="2">
    <citation type="submission" date="2025-08" db="UniProtKB">
        <authorList>
            <consortium name="RefSeq"/>
        </authorList>
    </citation>
    <scope>IDENTIFICATION</scope>
</reference>
<dbReference type="Gene3D" id="1.10.510.10">
    <property type="entry name" value="Transferase(Phosphotransferase) domain 1"/>
    <property type="match status" value="1"/>
</dbReference>
<feature type="domain" description="Protein kinase" evidence="7">
    <location>
        <begin position="145"/>
        <end position="406"/>
    </location>
</feature>
<dbReference type="Proteomes" id="UP001652625">
    <property type="component" value="Chromosome 02"/>
</dbReference>
<dbReference type="SUPFAM" id="SSF56112">
    <property type="entry name" value="Protein kinase-like (PK-like)"/>
    <property type="match status" value="1"/>
</dbReference>
<dbReference type="RefSeq" id="XP_065646061.1">
    <property type="nucleotide sequence ID" value="XM_065789989.1"/>
</dbReference>
<dbReference type="PANTHER" id="PTHR11584">
    <property type="entry name" value="SERINE/THREONINE PROTEIN KINASE"/>
    <property type="match status" value="1"/>
</dbReference>
<dbReference type="InterPro" id="IPR000719">
    <property type="entry name" value="Prot_kinase_dom"/>
</dbReference>
<name>A0ABM4BAV6_HYDVU</name>
<dbReference type="InterPro" id="IPR011009">
    <property type="entry name" value="Kinase-like_dom_sf"/>
</dbReference>
<evidence type="ECO:0000256" key="2">
    <source>
        <dbReference type="ARBA" id="ARBA00022679"/>
    </source>
</evidence>
<dbReference type="GeneID" id="136076662"/>
<feature type="domain" description="Death" evidence="8">
    <location>
        <begin position="21"/>
        <end position="92"/>
    </location>
</feature>
<accession>A0ABM4BAV6</accession>
<evidence type="ECO:0000313" key="10">
    <source>
        <dbReference type="RefSeq" id="XP_065646061.1"/>
    </source>
</evidence>
<dbReference type="InterPro" id="IPR008271">
    <property type="entry name" value="Ser/Thr_kinase_AS"/>
</dbReference>
<sequence>MDKVLQYPQFLIKLSKLLVQDWFEIGIYLNVKPHILEAIRNDSINLLKQEDKAYEMIRKWFNLDENPTFEKLKLAILNIPKKDLLKEVEVLANMFVNNSSNSPSNIRERNNSLNSETSNSPVNSTKFSAKKDMDELSIENMINELKKIKILAACAFGKVHLCKSEYIGKNLVMKCIETDNIDNNVEAKQAVEDFKHEILLFKELNHERIVKYYGTTYTNTTISIVMEFMEGGSLKDKISNEGALDEKAASEKSYQVLCGLEYLHNKNIVHRDIKCANILLDLYGNCKLADFGISKHIQTIRSYAGCKTFVGTSYWMSPEVVRASSYGKKADIWSFGCTVLEMLTKTPPWFHLKSEAAAIYNIGTNPTIPHLPDNSSNSCKTFVNDCFQSDPKLRPNALQLLSYDWVKR</sequence>
<dbReference type="Pfam" id="PF00069">
    <property type="entry name" value="Pkinase"/>
    <property type="match status" value="1"/>
</dbReference>
<keyword evidence="2" id="KW-0808">Transferase</keyword>
<keyword evidence="3" id="KW-0547">Nucleotide-binding</keyword>
<dbReference type="Gene3D" id="1.10.533.10">
    <property type="entry name" value="Death Domain, Fas"/>
    <property type="match status" value="1"/>
</dbReference>
<dbReference type="InterPro" id="IPR011029">
    <property type="entry name" value="DEATH-like_dom_sf"/>
</dbReference>
<reference evidence="9" key="1">
    <citation type="submission" date="2025-05" db="UniProtKB">
        <authorList>
            <consortium name="RefSeq"/>
        </authorList>
    </citation>
    <scope>NUCLEOTIDE SEQUENCE [LARGE SCALE GENOMIC DNA]</scope>
</reference>
<evidence type="ECO:0000256" key="5">
    <source>
        <dbReference type="ARBA" id="ARBA00022840"/>
    </source>
</evidence>
<dbReference type="SMART" id="SM00220">
    <property type="entry name" value="S_TKc"/>
    <property type="match status" value="1"/>
</dbReference>
<evidence type="ECO:0000259" key="7">
    <source>
        <dbReference type="PROSITE" id="PS50011"/>
    </source>
</evidence>